<reference evidence="4" key="1">
    <citation type="submission" date="2016-11" db="UniProtKB">
        <authorList>
            <consortium name="WormBaseParasite"/>
        </authorList>
    </citation>
    <scope>IDENTIFICATION</scope>
</reference>
<dbReference type="GO" id="GO:0016020">
    <property type="term" value="C:membrane"/>
    <property type="evidence" value="ECO:0007669"/>
    <property type="project" value="TreeGrafter"/>
</dbReference>
<feature type="region of interest" description="Disordered" evidence="1">
    <location>
        <begin position="630"/>
        <end position="649"/>
    </location>
</feature>
<feature type="transmembrane region" description="Helical" evidence="2">
    <location>
        <begin position="454"/>
        <end position="473"/>
    </location>
</feature>
<feature type="transmembrane region" description="Helical" evidence="2">
    <location>
        <begin position="422"/>
        <end position="448"/>
    </location>
</feature>
<dbReference type="Pfam" id="PF07690">
    <property type="entry name" value="MFS_1"/>
    <property type="match status" value="1"/>
</dbReference>
<evidence type="ECO:0000256" key="2">
    <source>
        <dbReference type="SAM" id="Phobius"/>
    </source>
</evidence>
<name>A0A1I8B8U2_MELHA</name>
<feature type="transmembrane region" description="Helical" evidence="2">
    <location>
        <begin position="494"/>
        <end position="513"/>
    </location>
</feature>
<proteinExistence type="predicted"/>
<feature type="transmembrane region" description="Helical" evidence="2">
    <location>
        <begin position="586"/>
        <end position="607"/>
    </location>
</feature>
<dbReference type="AlphaFoldDB" id="A0A1I8B8U2"/>
<evidence type="ECO:0000256" key="1">
    <source>
        <dbReference type="SAM" id="MobiDB-lite"/>
    </source>
</evidence>
<dbReference type="WBParaSite" id="MhA1_Contig1561.frz3.fgene1">
    <property type="protein sequence ID" value="MhA1_Contig1561.frz3.fgene1"/>
    <property type="gene ID" value="MhA1_Contig1561.frz3.fgene1"/>
</dbReference>
<evidence type="ECO:0000313" key="4">
    <source>
        <dbReference type="WBParaSite" id="MhA1_Contig1561.frz3.fgene1"/>
    </source>
</evidence>
<dbReference type="GO" id="GO:0022857">
    <property type="term" value="F:transmembrane transporter activity"/>
    <property type="evidence" value="ECO:0007669"/>
    <property type="project" value="InterPro"/>
</dbReference>
<protein>
    <submittedName>
        <fullName evidence="4">MFS domain-containing protein</fullName>
    </submittedName>
</protein>
<feature type="transmembrane region" description="Helical" evidence="2">
    <location>
        <begin position="12"/>
        <end position="31"/>
    </location>
</feature>
<feature type="transmembrane region" description="Helical" evidence="2">
    <location>
        <begin position="264"/>
        <end position="285"/>
    </location>
</feature>
<dbReference type="PANTHER" id="PTHR45757">
    <property type="entry name" value="PROTEIN CBG23364-RELATED"/>
    <property type="match status" value="1"/>
</dbReference>
<dbReference type="InterPro" id="IPR036259">
    <property type="entry name" value="MFS_trans_sf"/>
</dbReference>
<keyword evidence="2" id="KW-0472">Membrane</keyword>
<keyword evidence="2" id="KW-1133">Transmembrane helix</keyword>
<keyword evidence="2" id="KW-0812">Transmembrane</keyword>
<sequence>MSDQKIFNGRFRYLILIISLLCLSMMLANILCLNFTILCMTEEEFHWKNFTIDVGIDVFDNFDFESAFKEKHLPKSSISISKPSSDGFNFPSLGIELPSLDSTSWLKKSSSKLARHNPQLFFRLLKIVAMEIGEMAVKRIGEKLDPRNIDFNGFNLTKFDESFLLNLKEYLIQKLENNIELKSQLEGQYDNISEWRNIRPEHIELINITWDGVINGRIKIIEKYADHYYSSTQKSLLLGIIAFGALLAIPLISIGIKRFGCRKIFTIVGFISSLSTAICPCAAFQGFIPFLIARLIQGIGFAVCFPVIGAVTSEWASLVENGLFNGMLTSFIQLAPVITMPLSGTLCSAKIFGWQFAFYAHSLITLGLISLWWIFYRDTAIEHQSVNDLELRLITEGKSTVIDGRYKHNSKFPFKSICTNKAVWAICVAAIGNMFSIQMMIMSSPIYIREVLHYATLSTGFAAAFPTLLQLCVKIFAGILSDKIAIDETLKVKIFNSIAFCGMAFFLLLLSFTQHLSSWLVLSFIILSVAMLGFNTGGFFKSSTLVGRQYAYFICAKIQIIMCISMLLVPSIVYSLTPNVSLPSEWARIFIGHAILLFVCNGIFCVIGSGKAAIFTSTIINKSDSIQKESDQPMLAENGNNNEINGGNK</sequence>
<feature type="transmembrane region" description="Helical" evidence="2">
    <location>
        <begin position="552"/>
        <end position="574"/>
    </location>
</feature>
<dbReference type="Proteomes" id="UP000095281">
    <property type="component" value="Unplaced"/>
</dbReference>
<accession>A0A1I8B8U2</accession>
<feature type="compositionally biased region" description="Low complexity" evidence="1">
    <location>
        <begin position="637"/>
        <end position="649"/>
    </location>
</feature>
<feature type="transmembrane region" description="Helical" evidence="2">
    <location>
        <begin position="519"/>
        <end position="540"/>
    </location>
</feature>
<dbReference type="InterPro" id="IPR011701">
    <property type="entry name" value="MFS"/>
</dbReference>
<dbReference type="SUPFAM" id="SSF103473">
    <property type="entry name" value="MFS general substrate transporter"/>
    <property type="match status" value="1"/>
</dbReference>
<feature type="transmembrane region" description="Helical" evidence="2">
    <location>
        <begin position="323"/>
        <end position="344"/>
    </location>
</feature>
<feature type="transmembrane region" description="Helical" evidence="2">
    <location>
        <begin position="235"/>
        <end position="252"/>
    </location>
</feature>
<organism evidence="3 4">
    <name type="scientific">Meloidogyne hapla</name>
    <name type="common">Root-knot nematode worm</name>
    <dbReference type="NCBI Taxonomy" id="6305"/>
    <lineage>
        <taxon>Eukaryota</taxon>
        <taxon>Metazoa</taxon>
        <taxon>Ecdysozoa</taxon>
        <taxon>Nematoda</taxon>
        <taxon>Chromadorea</taxon>
        <taxon>Rhabditida</taxon>
        <taxon>Tylenchina</taxon>
        <taxon>Tylenchomorpha</taxon>
        <taxon>Tylenchoidea</taxon>
        <taxon>Meloidogynidae</taxon>
        <taxon>Meloidogyninae</taxon>
        <taxon>Meloidogyne</taxon>
    </lineage>
</organism>
<feature type="transmembrane region" description="Helical" evidence="2">
    <location>
        <begin position="291"/>
        <end position="311"/>
    </location>
</feature>
<evidence type="ECO:0000313" key="3">
    <source>
        <dbReference type="Proteomes" id="UP000095281"/>
    </source>
</evidence>
<feature type="transmembrane region" description="Helical" evidence="2">
    <location>
        <begin position="356"/>
        <end position="375"/>
    </location>
</feature>
<keyword evidence="3" id="KW-1185">Reference proteome</keyword>
<dbReference type="Gene3D" id="1.20.1250.20">
    <property type="entry name" value="MFS general substrate transporter like domains"/>
    <property type="match status" value="2"/>
</dbReference>